<evidence type="ECO:0000313" key="6">
    <source>
        <dbReference type="Proteomes" id="UP000199060"/>
    </source>
</evidence>
<dbReference type="EMBL" id="FNAC01000036">
    <property type="protein sequence ID" value="SDD54432.1"/>
    <property type="molecule type" value="Genomic_DNA"/>
</dbReference>
<dbReference type="InterPro" id="IPR058637">
    <property type="entry name" value="YknX-like_C"/>
</dbReference>
<name>A0A1G6VLE9_9BACT</name>
<organism evidence="5 6">
    <name type="scientific">Algoriphagus faecimaris</name>
    <dbReference type="NCBI Taxonomy" id="686796"/>
    <lineage>
        <taxon>Bacteria</taxon>
        <taxon>Pseudomonadati</taxon>
        <taxon>Bacteroidota</taxon>
        <taxon>Cytophagia</taxon>
        <taxon>Cytophagales</taxon>
        <taxon>Cyclobacteriaceae</taxon>
        <taxon>Algoriphagus</taxon>
    </lineage>
</organism>
<dbReference type="OrthoDB" id="9784685at2"/>
<dbReference type="GO" id="GO:0015562">
    <property type="term" value="F:efflux transmembrane transporter activity"/>
    <property type="evidence" value="ECO:0007669"/>
    <property type="project" value="TreeGrafter"/>
</dbReference>
<evidence type="ECO:0000256" key="2">
    <source>
        <dbReference type="SAM" id="Coils"/>
    </source>
</evidence>
<reference evidence="6" key="1">
    <citation type="submission" date="2016-10" db="EMBL/GenBank/DDBJ databases">
        <authorList>
            <person name="Varghese N."/>
            <person name="Submissions S."/>
        </authorList>
    </citation>
    <scope>NUCLEOTIDE SEQUENCE [LARGE SCALE GENOMIC DNA]</scope>
    <source>
        <strain evidence="6">DSM 23095</strain>
    </source>
</reference>
<dbReference type="PANTHER" id="PTHR30469">
    <property type="entry name" value="MULTIDRUG RESISTANCE PROTEIN MDTA"/>
    <property type="match status" value="1"/>
</dbReference>
<keyword evidence="2" id="KW-0175">Coiled coil</keyword>
<accession>A0A1G6VLE9</accession>
<dbReference type="Gene3D" id="2.40.30.170">
    <property type="match status" value="1"/>
</dbReference>
<dbReference type="Proteomes" id="UP000199060">
    <property type="component" value="Unassembled WGS sequence"/>
</dbReference>
<evidence type="ECO:0000256" key="1">
    <source>
        <dbReference type="ARBA" id="ARBA00009477"/>
    </source>
</evidence>
<protein>
    <submittedName>
        <fullName evidence="5">RND family efflux transporter, MFP subunit</fullName>
    </submittedName>
</protein>
<dbReference type="NCBIfam" id="TIGR01730">
    <property type="entry name" value="RND_mfp"/>
    <property type="match status" value="1"/>
</dbReference>
<keyword evidence="6" id="KW-1185">Reference proteome</keyword>
<dbReference type="AlphaFoldDB" id="A0A1G6VLE9"/>
<dbReference type="STRING" id="686796.SAMN04488104_103625"/>
<dbReference type="Gene3D" id="2.40.420.20">
    <property type="match status" value="1"/>
</dbReference>
<dbReference type="InterPro" id="IPR006143">
    <property type="entry name" value="RND_pump_MFP"/>
</dbReference>
<dbReference type="Pfam" id="PF25917">
    <property type="entry name" value="BSH_RND"/>
    <property type="match status" value="1"/>
</dbReference>
<proteinExistence type="inferred from homology"/>
<comment type="similarity">
    <text evidence="1">Belongs to the membrane fusion protein (MFP) (TC 8.A.1) family.</text>
</comment>
<dbReference type="InterPro" id="IPR058625">
    <property type="entry name" value="MdtA-like_BSH"/>
</dbReference>
<dbReference type="Gene3D" id="1.10.287.470">
    <property type="entry name" value="Helix hairpin bin"/>
    <property type="match status" value="1"/>
</dbReference>
<dbReference type="Gene3D" id="2.40.50.100">
    <property type="match status" value="1"/>
</dbReference>
<sequence length="349" mass="37832">MKKILIILIPLAILALIVIKLVANKQVAEDKVYIYNADQAIPVTVTLAKNQEVNQSIQYTGTFEPFRESKLSAEVQGKVNQLFVENGSHVRAGQVLIQLDDALLKLQLEAAKVQVASLEADLKRYQVLVENDAIQGVQLEKTEVALASARIQVQTVQEQINKSQIKAPFAGIITAKLTERGDFALPSKPLLQLTDIHQLKLQLQIPESDLKFFAEGSPTQVTVPALDLTLSAKVSLVGSRGSLSKSFPVELMLNNLENQPIKAGMFGEVSLVNSLSASGIVIPSSAILGSDLQPQVYLVKNGKAILQDVKIARRMENQVLISAGLQPGDQIISSGLINVYEGANISINQ</sequence>
<feature type="domain" description="Multidrug resistance protein MdtA-like barrel-sandwich hybrid" evidence="3">
    <location>
        <begin position="70"/>
        <end position="185"/>
    </location>
</feature>
<dbReference type="SUPFAM" id="SSF111369">
    <property type="entry name" value="HlyD-like secretion proteins"/>
    <property type="match status" value="1"/>
</dbReference>
<dbReference type="Pfam" id="PF25989">
    <property type="entry name" value="YknX_C"/>
    <property type="match status" value="1"/>
</dbReference>
<gene>
    <name evidence="5" type="ORF">SAMN04488104_103625</name>
</gene>
<dbReference type="PANTHER" id="PTHR30469:SF15">
    <property type="entry name" value="HLYD FAMILY OF SECRETION PROTEINS"/>
    <property type="match status" value="1"/>
</dbReference>
<feature type="coiled-coil region" evidence="2">
    <location>
        <begin position="108"/>
        <end position="166"/>
    </location>
</feature>
<feature type="domain" description="YknX-like C-terminal permuted SH3-like" evidence="4">
    <location>
        <begin position="280"/>
        <end position="346"/>
    </location>
</feature>
<dbReference type="RefSeq" id="WP_087940593.1">
    <property type="nucleotide sequence ID" value="NZ_FNAC01000036.1"/>
</dbReference>
<evidence type="ECO:0000259" key="4">
    <source>
        <dbReference type="Pfam" id="PF25989"/>
    </source>
</evidence>
<dbReference type="GO" id="GO:1990281">
    <property type="term" value="C:efflux pump complex"/>
    <property type="evidence" value="ECO:0007669"/>
    <property type="project" value="TreeGrafter"/>
</dbReference>
<evidence type="ECO:0000259" key="3">
    <source>
        <dbReference type="Pfam" id="PF25917"/>
    </source>
</evidence>
<evidence type="ECO:0000313" key="5">
    <source>
        <dbReference type="EMBL" id="SDD54432.1"/>
    </source>
</evidence>